<name>A0A7Y2KM32_SPHPI</name>
<comment type="caution">
    <text evidence="2">The sequence shown here is derived from an EMBL/GenBank/DDBJ whole genome shotgun (WGS) entry which is preliminary data.</text>
</comment>
<dbReference type="Proteomes" id="UP000550136">
    <property type="component" value="Unassembled WGS sequence"/>
</dbReference>
<dbReference type="RefSeq" id="WP_035386039.1">
    <property type="nucleotide sequence ID" value="NZ_JABEOU010000014.1"/>
</dbReference>
<sequence length="137" mass="13607">MTSALAPLPTASVLPRSTSLALPKPEGLATPEAEATEEPQAGVAGVPTDAVAPAKSGHAYGHASDAGGGGDGGGSRHVVDERVTETDTMRITVISYSDGSVDRLNAIKDGGGAAMASIEPRGASGWGNRGVMVDRVG</sequence>
<proteinExistence type="predicted"/>
<dbReference type="AlphaFoldDB" id="A0A7Y2KM32"/>
<accession>A0A7Y2KM32</accession>
<feature type="compositionally biased region" description="Gly residues" evidence="1">
    <location>
        <begin position="66"/>
        <end position="75"/>
    </location>
</feature>
<gene>
    <name evidence="2" type="ORF">HKX06_03705</name>
</gene>
<evidence type="ECO:0000256" key="1">
    <source>
        <dbReference type="SAM" id="MobiDB-lite"/>
    </source>
</evidence>
<evidence type="ECO:0000313" key="3">
    <source>
        <dbReference type="Proteomes" id="UP000550136"/>
    </source>
</evidence>
<feature type="compositionally biased region" description="Low complexity" evidence="1">
    <location>
        <begin position="56"/>
        <end position="65"/>
    </location>
</feature>
<protein>
    <submittedName>
        <fullName evidence="2">Uncharacterized protein</fullName>
    </submittedName>
</protein>
<evidence type="ECO:0000313" key="2">
    <source>
        <dbReference type="EMBL" id="NNG56487.1"/>
    </source>
</evidence>
<organism evidence="2 3">
    <name type="scientific">Sphingomonas paucimobilis</name>
    <name type="common">Pseudomonas paucimobilis</name>
    <dbReference type="NCBI Taxonomy" id="13689"/>
    <lineage>
        <taxon>Bacteria</taxon>
        <taxon>Pseudomonadati</taxon>
        <taxon>Pseudomonadota</taxon>
        <taxon>Alphaproteobacteria</taxon>
        <taxon>Sphingomonadales</taxon>
        <taxon>Sphingomonadaceae</taxon>
        <taxon>Sphingomonas</taxon>
    </lineage>
</organism>
<feature type="compositionally biased region" description="Low complexity" evidence="1">
    <location>
        <begin position="29"/>
        <end position="41"/>
    </location>
</feature>
<reference evidence="2 3" key="1">
    <citation type="submission" date="2020-05" db="EMBL/GenBank/DDBJ databases">
        <title>Draft Genome Sequences of Sphingomonas sp. Isolated from the International Space Station.</title>
        <authorList>
            <person name="Bijlani S."/>
            <person name="Singh N.K."/>
            <person name="Mason C.E."/>
            <person name="Wang C.C."/>
            <person name="Venkateswaran K."/>
        </authorList>
    </citation>
    <scope>NUCLEOTIDE SEQUENCE [LARGE SCALE GENOMIC DNA]</scope>
    <source>
        <strain evidence="2 3">FKI-L5-BR-P1</strain>
    </source>
</reference>
<feature type="region of interest" description="Disordered" evidence="1">
    <location>
        <begin position="17"/>
        <end position="84"/>
    </location>
</feature>
<dbReference type="EMBL" id="JABEOU010000014">
    <property type="protein sequence ID" value="NNG56487.1"/>
    <property type="molecule type" value="Genomic_DNA"/>
</dbReference>